<evidence type="ECO:0000256" key="4">
    <source>
        <dbReference type="ARBA" id="ARBA00023163"/>
    </source>
</evidence>
<dbReference type="GO" id="GO:0000124">
    <property type="term" value="C:SAGA complex"/>
    <property type="evidence" value="ECO:0007669"/>
    <property type="project" value="TreeGrafter"/>
</dbReference>
<reference evidence="7" key="1">
    <citation type="journal article" date="2020" name="Stud. Mycol.">
        <title>101 Dothideomycetes genomes: a test case for predicting lifestyles and emergence of pathogens.</title>
        <authorList>
            <person name="Haridas S."/>
            <person name="Albert R."/>
            <person name="Binder M."/>
            <person name="Bloem J."/>
            <person name="Labutti K."/>
            <person name="Salamov A."/>
            <person name="Andreopoulos B."/>
            <person name="Baker S."/>
            <person name="Barry K."/>
            <person name="Bills G."/>
            <person name="Bluhm B."/>
            <person name="Cannon C."/>
            <person name="Castanera R."/>
            <person name="Culley D."/>
            <person name="Daum C."/>
            <person name="Ezra D."/>
            <person name="Gonzalez J."/>
            <person name="Henrissat B."/>
            <person name="Kuo A."/>
            <person name="Liang C."/>
            <person name="Lipzen A."/>
            <person name="Lutzoni F."/>
            <person name="Magnuson J."/>
            <person name="Mondo S."/>
            <person name="Nolan M."/>
            <person name="Ohm R."/>
            <person name="Pangilinan J."/>
            <person name="Park H.-J."/>
            <person name="Ramirez L."/>
            <person name="Alfaro M."/>
            <person name="Sun H."/>
            <person name="Tritt A."/>
            <person name="Yoshinaga Y."/>
            <person name="Zwiers L.-H."/>
            <person name="Turgeon B."/>
            <person name="Goodwin S."/>
            <person name="Spatafora J."/>
            <person name="Crous P."/>
            <person name="Grigoriev I."/>
        </authorList>
    </citation>
    <scope>NUCLEOTIDE SEQUENCE</scope>
    <source>
        <strain evidence="7">Tuck. ex Michener</strain>
    </source>
</reference>
<feature type="compositionally biased region" description="Basic residues" evidence="6">
    <location>
        <begin position="545"/>
        <end position="557"/>
    </location>
</feature>
<keyword evidence="8" id="KW-1185">Reference proteome</keyword>
<keyword evidence="5" id="KW-0539">Nucleus</keyword>
<evidence type="ECO:0000256" key="1">
    <source>
        <dbReference type="ARBA" id="ARBA00004123"/>
    </source>
</evidence>
<evidence type="ECO:0000313" key="7">
    <source>
        <dbReference type="EMBL" id="KAF2230979.1"/>
    </source>
</evidence>
<feature type="compositionally biased region" description="Polar residues" evidence="6">
    <location>
        <begin position="403"/>
        <end position="421"/>
    </location>
</feature>
<evidence type="ECO:0008006" key="9">
    <source>
        <dbReference type="Google" id="ProtNLM"/>
    </source>
</evidence>
<comment type="subcellular location">
    <subcellularLocation>
        <location evidence="1">Nucleus</location>
    </subcellularLocation>
</comment>
<accession>A0A6A6GZA0</accession>
<dbReference type="AlphaFoldDB" id="A0A6A6GZA0"/>
<feature type="compositionally biased region" description="Low complexity" evidence="6">
    <location>
        <begin position="23"/>
        <end position="45"/>
    </location>
</feature>
<feature type="region of interest" description="Disordered" evidence="6">
    <location>
        <begin position="403"/>
        <end position="443"/>
    </location>
</feature>
<dbReference type="Proteomes" id="UP000800092">
    <property type="component" value="Unassembled WGS sequence"/>
</dbReference>
<feature type="region of interest" description="Disordered" evidence="6">
    <location>
        <begin position="1"/>
        <end position="54"/>
    </location>
</feature>
<feature type="compositionally biased region" description="Basic and acidic residues" evidence="6">
    <location>
        <begin position="112"/>
        <end position="133"/>
    </location>
</feature>
<protein>
    <recommendedName>
        <fullName evidence="9">Transcriptional regulator Ngg1</fullName>
    </recommendedName>
</protein>
<evidence type="ECO:0000256" key="6">
    <source>
        <dbReference type="SAM" id="MobiDB-lite"/>
    </source>
</evidence>
<comment type="similarity">
    <text evidence="2">Belongs to the NGG1 family.</text>
</comment>
<feature type="region of interest" description="Disordered" evidence="6">
    <location>
        <begin position="112"/>
        <end position="227"/>
    </location>
</feature>
<evidence type="ECO:0000256" key="5">
    <source>
        <dbReference type="ARBA" id="ARBA00023242"/>
    </source>
</evidence>
<dbReference type="Pfam" id="PF10198">
    <property type="entry name" value="Ada3"/>
    <property type="match status" value="1"/>
</dbReference>
<dbReference type="OrthoDB" id="1232at2759"/>
<feature type="compositionally biased region" description="Basic and acidic residues" evidence="6">
    <location>
        <begin position="141"/>
        <end position="150"/>
    </location>
</feature>
<keyword evidence="4" id="KW-0804">Transcription</keyword>
<evidence type="ECO:0000313" key="8">
    <source>
        <dbReference type="Proteomes" id="UP000800092"/>
    </source>
</evidence>
<name>A0A6A6GZA0_VIRVR</name>
<proteinExistence type="inferred from homology"/>
<keyword evidence="3" id="KW-0805">Transcription regulation</keyword>
<gene>
    <name evidence="7" type="ORF">EV356DRAFT_526321</name>
</gene>
<dbReference type="PANTHER" id="PTHR13556">
    <property type="entry name" value="TRANSCRIPTIONAL ADAPTER 3-RELATED"/>
    <property type="match status" value="1"/>
</dbReference>
<feature type="compositionally biased region" description="Low complexity" evidence="6">
    <location>
        <begin position="171"/>
        <end position="192"/>
    </location>
</feature>
<evidence type="ECO:0000256" key="3">
    <source>
        <dbReference type="ARBA" id="ARBA00023015"/>
    </source>
</evidence>
<dbReference type="PANTHER" id="PTHR13556:SF2">
    <property type="entry name" value="TRANSCRIPTIONAL ADAPTER 3"/>
    <property type="match status" value="1"/>
</dbReference>
<dbReference type="InterPro" id="IPR019340">
    <property type="entry name" value="Histone_AcTrfase_su3"/>
</dbReference>
<dbReference type="EMBL" id="ML991833">
    <property type="protein sequence ID" value="KAF2230979.1"/>
    <property type="molecule type" value="Genomic_DNA"/>
</dbReference>
<organism evidence="7 8">
    <name type="scientific">Viridothelium virens</name>
    <name type="common">Speckled blister lichen</name>
    <name type="synonym">Trypethelium virens</name>
    <dbReference type="NCBI Taxonomy" id="1048519"/>
    <lineage>
        <taxon>Eukaryota</taxon>
        <taxon>Fungi</taxon>
        <taxon>Dikarya</taxon>
        <taxon>Ascomycota</taxon>
        <taxon>Pezizomycotina</taxon>
        <taxon>Dothideomycetes</taxon>
        <taxon>Dothideomycetes incertae sedis</taxon>
        <taxon>Trypetheliales</taxon>
        <taxon>Trypetheliaceae</taxon>
        <taxon>Viridothelium</taxon>
    </lineage>
</organism>
<feature type="compositionally biased region" description="Basic and acidic residues" evidence="6">
    <location>
        <begin position="195"/>
        <end position="208"/>
    </location>
</feature>
<sequence>MPPVGGKAKSKGQGREGRRSRSRNTTPISSSGTGTSMSVDDGTTSYLHTPKAHLGLPSNMTLEEIMGSGNGSSAIPTATALNEMADKINRDYLPRLRNVNQACDRGMRQLAEKRKEHAHLEQERAGREDEERKHKPKKPTKKSDKSEERPLAVGAHGLARQDGVDVHEDASSSLSPTSSPSTVPATATATNARIAQEDGSRSSSEEPHQPPPAKPIQQYPTFGPDPTKFDDPTIYEIREIYEGIPEEERKEILNVALYPASDLHDLTCGTPPDKDYSNGKAQNQTSFDAFLKYQEPYTRPLIEEDLAFLRERGDRIQPFIMPRRGPRHYKEIWTEEDGGMMIDGTEPIRPSQNEPRGTIEDINDEIAETSEVSAGPMVSRLLQMIRPQPFDIATLLIGESSANGATNGDANGEGESNVNTDENNRPATFLPEFGQPGYKPPNPPASNFDYAEMDARLKQELQYIGFLPSSTNNPAPADFDAHYDDEVAARLRYLQNELRWVSQVNGARKARILETTEERMAQQEYSTIADDLDNQLNQAYLKRNRNIGKGGKNKNKRPGAGGTGGGSHVAVPTAGLSRPGVGDSIRSLMDRKAQWNGIIGPVVQNGQTSIPNETIFDDESMKRLGAREVESWNEVEE</sequence>
<evidence type="ECO:0000256" key="2">
    <source>
        <dbReference type="ARBA" id="ARBA00005330"/>
    </source>
</evidence>
<dbReference type="GO" id="GO:0003713">
    <property type="term" value="F:transcription coactivator activity"/>
    <property type="evidence" value="ECO:0007669"/>
    <property type="project" value="TreeGrafter"/>
</dbReference>
<dbReference type="GO" id="GO:0006357">
    <property type="term" value="P:regulation of transcription by RNA polymerase II"/>
    <property type="evidence" value="ECO:0007669"/>
    <property type="project" value="TreeGrafter"/>
</dbReference>
<feature type="region of interest" description="Disordered" evidence="6">
    <location>
        <begin position="545"/>
        <end position="580"/>
    </location>
</feature>
<dbReference type="GO" id="GO:0005634">
    <property type="term" value="C:nucleus"/>
    <property type="evidence" value="ECO:0007669"/>
    <property type="project" value="UniProtKB-SubCell"/>
</dbReference>